<dbReference type="PANTHER" id="PTHR43507">
    <property type="entry name" value="NADH-UBIQUINONE OXIDOREDUCTASE CHAIN 4"/>
    <property type="match status" value="1"/>
</dbReference>
<gene>
    <name evidence="3" type="ORF">GcC1_00002</name>
</gene>
<feature type="transmembrane region" description="Helical" evidence="1">
    <location>
        <begin position="63"/>
        <end position="85"/>
    </location>
</feature>
<feature type="domain" description="NADH:quinone oxidoreductase/Mrp antiporter transmembrane" evidence="2">
    <location>
        <begin position="113"/>
        <end position="156"/>
    </location>
</feature>
<feature type="transmembrane region" description="Helical" evidence="1">
    <location>
        <begin position="91"/>
        <end position="112"/>
    </location>
</feature>
<dbReference type="GO" id="GO:0048039">
    <property type="term" value="F:ubiquinone binding"/>
    <property type="evidence" value="ECO:0007669"/>
    <property type="project" value="TreeGrafter"/>
</dbReference>
<dbReference type="GO" id="GO:0008137">
    <property type="term" value="F:NADH dehydrogenase (ubiquinone) activity"/>
    <property type="evidence" value="ECO:0007669"/>
    <property type="project" value="InterPro"/>
</dbReference>
<dbReference type="GO" id="GO:0042773">
    <property type="term" value="P:ATP synthesis coupled electron transport"/>
    <property type="evidence" value="ECO:0007669"/>
    <property type="project" value="InterPro"/>
</dbReference>
<feature type="transmembrane region" description="Helical" evidence="1">
    <location>
        <begin position="22"/>
        <end position="42"/>
    </location>
</feature>
<dbReference type="InterPro" id="IPR003918">
    <property type="entry name" value="NADH_UbQ_OxRdtase"/>
</dbReference>
<dbReference type="AlphaFoldDB" id="A0A420HL89"/>
<protein>
    <submittedName>
        <fullName evidence="3">Putative 50.9 kDa protein in ND4 intron 1</fullName>
    </submittedName>
</protein>
<keyword evidence="1" id="KW-0472">Membrane</keyword>
<organism evidence="3 4">
    <name type="scientific">Golovinomyces cichoracearum</name>
    <dbReference type="NCBI Taxonomy" id="62708"/>
    <lineage>
        <taxon>Eukaryota</taxon>
        <taxon>Fungi</taxon>
        <taxon>Dikarya</taxon>
        <taxon>Ascomycota</taxon>
        <taxon>Pezizomycotina</taxon>
        <taxon>Leotiomycetes</taxon>
        <taxon>Erysiphales</taxon>
        <taxon>Erysiphaceae</taxon>
        <taxon>Golovinomyces</taxon>
    </lineage>
</organism>
<dbReference type="GO" id="GO:0003954">
    <property type="term" value="F:NADH dehydrogenase activity"/>
    <property type="evidence" value="ECO:0007669"/>
    <property type="project" value="TreeGrafter"/>
</dbReference>
<evidence type="ECO:0000313" key="4">
    <source>
        <dbReference type="Proteomes" id="UP000285405"/>
    </source>
</evidence>
<feature type="transmembrane region" description="Helical" evidence="1">
    <location>
        <begin position="119"/>
        <end position="137"/>
    </location>
</feature>
<dbReference type="Pfam" id="PF00361">
    <property type="entry name" value="Proton_antipo_M"/>
    <property type="match status" value="1"/>
</dbReference>
<dbReference type="Proteomes" id="UP000285405">
    <property type="component" value="Unassembled WGS sequence"/>
</dbReference>
<dbReference type="InterPro" id="IPR001750">
    <property type="entry name" value="ND/Mrp_TM"/>
</dbReference>
<name>A0A420HL89_9PEZI</name>
<dbReference type="GO" id="GO:0015990">
    <property type="term" value="P:electron transport coupled proton transport"/>
    <property type="evidence" value="ECO:0007669"/>
    <property type="project" value="TreeGrafter"/>
</dbReference>
<dbReference type="EMBL" id="MCBR01018442">
    <property type="protein sequence ID" value="RKF58192.1"/>
    <property type="molecule type" value="Genomic_DNA"/>
</dbReference>
<keyword evidence="1" id="KW-0812">Transmembrane</keyword>
<evidence type="ECO:0000313" key="3">
    <source>
        <dbReference type="EMBL" id="RKF58192.1"/>
    </source>
</evidence>
<dbReference type="PANTHER" id="PTHR43507:SF1">
    <property type="entry name" value="NADH-UBIQUINONE OXIDOREDUCTASE CHAIN 4"/>
    <property type="match status" value="1"/>
</dbReference>
<evidence type="ECO:0000259" key="2">
    <source>
        <dbReference type="Pfam" id="PF00361"/>
    </source>
</evidence>
<comment type="caution">
    <text evidence="3">The sequence shown here is derived from an EMBL/GenBank/DDBJ whole genome shotgun (WGS) entry which is preliminary data.</text>
</comment>
<evidence type="ECO:0000256" key="1">
    <source>
        <dbReference type="SAM" id="Phobius"/>
    </source>
</evidence>
<sequence length="190" mass="21715">MVASGIFLITISRYFALKFEKIIALITTIINSIFSLVIFILFDFSINEFQFVQEYHNLSSYDLYLGIDGISIYFVLLTTIISPIALLNENVLSFVIIILILESLLLAVFLVLDLLMFYIFFESILPPLFILIGLYGSNNKVRASFYLFLYTLFSKVRQGLYYLISVCNNQTRGSPKALVIKDLKETPNLA</sequence>
<dbReference type="OrthoDB" id="2979252at2759"/>
<accession>A0A420HL89</accession>
<reference evidence="3 4" key="1">
    <citation type="journal article" date="2018" name="BMC Genomics">
        <title>Comparative genome analyses reveal sequence features reflecting distinct modes of host-adaptation between dicot and monocot powdery mildew.</title>
        <authorList>
            <person name="Wu Y."/>
            <person name="Ma X."/>
            <person name="Pan Z."/>
            <person name="Kale S.D."/>
            <person name="Song Y."/>
            <person name="King H."/>
            <person name="Zhang Q."/>
            <person name="Presley C."/>
            <person name="Deng X."/>
            <person name="Wei C.I."/>
            <person name="Xiao S."/>
        </authorList>
    </citation>
    <scope>NUCLEOTIDE SEQUENCE [LARGE SCALE GENOMIC DNA]</scope>
    <source>
        <strain evidence="3">UCSC1</strain>
    </source>
</reference>
<keyword evidence="1" id="KW-1133">Transmembrane helix</keyword>
<proteinExistence type="predicted"/>